<dbReference type="EMBL" id="ML211668">
    <property type="protein sequence ID" value="TFK81018.1"/>
    <property type="molecule type" value="Genomic_DNA"/>
</dbReference>
<organism evidence="1 2">
    <name type="scientific">Polyporus arcularius HHB13444</name>
    <dbReference type="NCBI Taxonomy" id="1314778"/>
    <lineage>
        <taxon>Eukaryota</taxon>
        <taxon>Fungi</taxon>
        <taxon>Dikarya</taxon>
        <taxon>Basidiomycota</taxon>
        <taxon>Agaricomycotina</taxon>
        <taxon>Agaricomycetes</taxon>
        <taxon>Polyporales</taxon>
        <taxon>Polyporaceae</taxon>
        <taxon>Polyporus</taxon>
    </lineage>
</organism>
<sequence>MAIQSLDGLGADILYLVALAVSNHPGALVVYSQASTPTRSACLPLLFASVRAPHLAEGTSREAPPPAIRPLVRQLTYHSDALGSDDVGEHLAFFPSLRSIRFDAVSARDTTGRPILWTAVETCITHPNISSVSFLNCRPPFLCMYGDVELTTSPSTLTNFSCVPYAWRQSSWPGNFKLHRLEEQSLQLLVPPMAPRAQFLDLPLETAPLEQMAGLQWSTLRELRLSRSYLSRDKLYTLPNMLSDLSDRFPSLHHLSILAYPLAEQERVPVLGPLSSQVRHPRLKSLILSYPDPDDAICSIQAPNLTHLSLRDSPRHYYSLHFPDVMNGEVTSAILSSSECLSILRRMNAFTQLEKIELVYQADDAEDDLLRHITSAYPKLWWIELHRYRPGEDMAVPYEHIAKQLATMRWLQRVRLNLDFPETTGSACDTYEAWTRRTAHFRKVGTAIMAIFHAACPMLLALELLRHNSRGAGWAKFYSAREPLMLDNELERDGEWPAAPRGSR</sequence>
<keyword evidence="2" id="KW-1185">Reference proteome</keyword>
<protein>
    <recommendedName>
        <fullName evidence="3">F-box domain-containing protein</fullName>
    </recommendedName>
</protein>
<name>A0A5C3NXF1_9APHY</name>
<dbReference type="InParanoid" id="A0A5C3NXF1"/>
<dbReference type="SUPFAM" id="SSF52047">
    <property type="entry name" value="RNI-like"/>
    <property type="match status" value="1"/>
</dbReference>
<gene>
    <name evidence="1" type="ORF">K466DRAFT_532313</name>
</gene>
<dbReference type="InterPro" id="IPR032675">
    <property type="entry name" value="LRR_dom_sf"/>
</dbReference>
<reference evidence="1 2" key="1">
    <citation type="journal article" date="2019" name="Nat. Ecol. Evol.">
        <title>Megaphylogeny resolves global patterns of mushroom evolution.</title>
        <authorList>
            <person name="Varga T."/>
            <person name="Krizsan K."/>
            <person name="Foldi C."/>
            <person name="Dima B."/>
            <person name="Sanchez-Garcia M."/>
            <person name="Sanchez-Ramirez S."/>
            <person name="Szollosi G.J."/>
            <person name="Szarkandi J.G."/>
            <person name="Papp V."/>
            <person name="Albert L."/>
            <person name="Andreopoulos W."/>
            <person name="Angelini C."/>
            <person name="Antonin V."/>
            <person name="Barry K.W."/>
            <person name="Bougher N.L."/>
            <person name="Buchanan P."/>
            <person name="Buyck B."/>
            <person name="Bense V."/>
            <person name="Catcheside P."/>
            <person name="Chovatia M."/>
            <person name="Cooper J."/>
            <person name="Damon W."/>
            <person name="Desjardin D."/>
            <person name="Finy P."/>
            <person name="Geml J."/>
            <person name="Haridas S."/>
            <person name="Hughes K."/>
            <person name="Justo A."/>
            <person name="Karasinski D."/>
            <person name="Kautmanova I."/>
            <person name="Kiss B."/>
            <person name="Kocsube S."/>
            <person name="Kotiranta H."/>
            <person name="LaButti K.M."/>
            <person name="Lechner B.E."/>
            <person name="Liimatainen K."/>
            <person name="Lipzen A."/>
            <person name="Lukacs Z."/>
            <person name="Mihaltcheva S."/>
            <person name="Morgado L.N."/>
            <person name="Niskanen T."/>
            <person name="Noordeloos M.E."/>
            <person name="Ohm R.A."/>
            <person name="Ortiz-Santana B."/>
            <person name="Ovrebo C."/>
            <person name="Racz N."/>
            <person name="Riley R."/>
            <person name="Savchenko A."/>
            <person name="Shiryaev A."/>
            <person name="Soop K."/>
            <person name="Spirin V."/>
            <person name="Szebenyi C."/>
            <person name="Tomsovsky M."/>
            <person name="Tulloss R.E."/>
            <person name="Uehling J."/>
            <person name="Grigoriev I.V."/>
            <person name="Vagvolgyi C."/>
            <person name="Papp T."/>
            <person name="Martin F.M."/>
            <person name="Miettinen O."/>
            <person name="Hibbett D.S."/>
            <person name="Nagy L.G."/>
        </authorList>
    </citation>
    <scope>NUCLEOTIDE SEQUENCE [LARGE SCALE GENOMIC DNA]</scope>
    <source>
        <strain evidence="1 2">HHB13444</strain>
    </source>
</reference>
<evidence type="ECO:0000313" key="2">
    <source>
        <dbReference type="Proteomes" id="UP000308197"/>
    </source>
</evidence>
<proteinExistence type="predicted"/>
<accession>A0A5C3NXF1</accession>
<evidence type="ECO:0008006" key="3">
    <source>
        <dbReference type="Google" id="ProtNLM"/>
    </source>
</evidence>
<dbReference type="Gene3D" id="3.80.10.10">
    <property type="entry name" value="Ribonuclease Inhibitor"/>
    <property type="match status" value="1"/>
</dbReference>
<dbReference type="AlphaFoldDB" id="A0A5C3NXF1"/>
<dbReference type="Proteomes" id="UP000308197">
    <property type="component" value="Unassembled WGS sequence"/>
</dbReference>
<evidence type="ECO:0000313" key="1">
    <source>
        <dbReference type="EMBL" id="TFK81018.1"/>
    </source>
</evidence>